<sequence length="255" mass="27644">MISPLAYIHPEAIIGENVEVGPFVFIDKNVVIGDNNVIMPNANILYGSRIGNGNRIFPGAVIGAIPQDLKFRGEETTAEIGDNNTIRENVTINRGTAAKGKTIVGSNNLLMEGVHVAHDALIGSGCIIGNSTKMAGEIVIDDNAIVSAAVLMHQFCHVGSYVMIQGGCRFSKDIPPYIIAGRDPIAYCGINIVGLRRRGFTNEQIESIHNAYRIIYNSGKNVTEAIAQIKEEMTMTPEITYIVSFVENSQRGIIR</sequence>
<dbReference type="InterPro" id="IPR010137">
    <property type="entry name" value="Lipid_A_LpxA"/>
</dbReference>
<evidence type="ECO:0000256" key="3">
    <source>
        <dbReference type="ARBA" id="ARBA00022679"/>
    </source>
</evidence>
<feature type="domain" description="UDP N-acetylglucosamine O-acyltransferase C-terminal" evidence="6">
    <location>
        <begin position="173"/>
        <end position="254"/>
    </location>
</feature>
<keyword evidence="4" id="KW-0443">Lipid metabolism</keyword>
<evidence type="ECO:0000256" key="5">
    <source>
        <dbReference type="ARBA" id="ARBA00023315"/>
    </source>
</evidence>
<evidence type="ECO:0000259" key="6">
    <source>
        <dbReference type="Pfam" id="PF13720"/>
    </source>
</evidence>
<dbReference type="GO" id="GO:0008780">
    <property type="term" value="F:acyl-[acyl-carrier-protein]-UDP-N-acetylglucosamine O-acyltransferase activity"/>
    <property type="evidence" value="ECO:0007669"/>
    <property type="project" value="UniProtKB-EC"/>
</dbReference>
<gene>
    <name evidence="7" type="primary">lpxA</name>
    <name evidence="7" type="ORF">NW209_11715</name>
</gene>
<dbReference type="Pfam" id="PF13720">
    <property type="entry name" value="Acetyltransf_11"/>
    <property type="match status" value="1"/>
</dbReference>
<organism evidence="7 8">
    <name type="scientific">Phocaeicola barnesiae</name>
    <dbReference type="NCBI Taxonomy" id="376804"/>
    <lineage>
        <taxon>Bacteria</taxon>
        <taxon>Pseudomonadati</taxon>
        <taxon>Bacteroidota</taxon>
        <taxon>Bacteroidia</taxon>
        <taxon>Bacteroidales</taxon>
        <taxon>Bacteroidaceae</taxon>
        <taxon>Phocaeicola</taxon>
    </lineage>
</organism>
<dbReference type="PANTHER" id="PTHR43480">
    <property type="entry name" value="ACYL-[ACYL-CARRIER-PROTEIN]--UDP-N-ACETYLGLUCOSAMINE O-ACYLTRANSFERASE"/>
    <property type="match status" value="1"/>
</dbReference>
<protein>
    <submittedName>
        <fullName evidence="7">Acyl-ACP--UDP-N-acetylglucosamine O-acyltransferase</fullName>
        <ecNumber evidence="7">2.3.1.129</ecNumber>
    </submittedName>
</protein>
<dbReference type="AlphaFoldDB" id="A0AAW5N9P8"/>
<dbReference type="RefSeq" id="WP_258336037.1">
    <property type="nucleotide sequence ID" value="NZ_JANRHJ010000013.1"/>
</dbReference>
<dbReference type="Gene3D" id="2.160.10.10">
    <property type="entry name" value="Hexapeptide repeat proteins"/>
    <property type="match status" value="1"/>
</dbReference>
<dbReference type="Proteomes" id="UP001204579">
    <property type="component" value="Unassembled WGS sequence"/>
</dbReference>
<accession>A0AAW5N9P8</accession>
<dbReference type="InterPro" id="IPR029098">
    <property type="entry name" value="Acetyltransf_C"/>
</dbReference>
<comment type="caution">
    <text evidence="7">The sequence shown here is derived from an EMBL/GenBank/DDBJ whole genome shotgun (WGS) entry which is preliminary data.</text>
</comment>
<dbReference type="EC" id="2.3.1.129" evidence="7"/>
<dbReference type="InterPro" id="IPR037157">
    <property type="entry name" value="Acetyltransf_C_sf"/>
</dbReference>
<keyword evidence="5 7" id="KW-0012">Acyltransferase</keyword>
<keyword evidence="3 7" id="KW-0808">Transferase</keyword>
<dbReference type="GO" id="GO:0009245">
    <property type="term" value="P:lipid A biosynthetic process"/>
    <property type="evidence" value="ECO:0007669"/>
    <property type="project" value="UniProtKB-KW"/>
</dbReference>
<dbReference type="NCBIfam" id="TIGR01852">
    <property type="entry name" value="lipid_A_lpxA"/>
    <property type="match status" value="1"/>
</dbReference>
<keyword evidence="8" id="KW-1185">Reference proteome</keyword>
<evidence type="ECO:0000313" key="8">
    <source>
        <dbReference type="Proteomes" id="UP001204579"/>
    </source>
</evidence>
<dbReference type="CDD" id="cd03351">
    <property type="entry name" value="LbH_UDP-GlcNAc_AT"/>
    <property type="match status" value="1"/>
</dbReference>
<dbReference type="PIRSF" id="PIRSF000456">
    <property type="entry name" value="UDP-GlcNAc_acltr"/>
    <property type="match status" value="1"/>
</dbReference>
<dbReference type="GO" id="GO:0016020">
    <property type="term" value="C:membrane"/>
    <property type="evidence" value="ECO:0007669"/>
    <property type="project" value="GOC"/>
</dbReference>
<dbReference type="NCBIfam" id="NF003657">
    <property type="entry name" value="PRK05289.1"/>
    <property type="match status" value="1"/>
</dbReference>
<dbReference type="PANTHER" id="PTHR43480:SF1">
    <property type="entry name" value="ACYL-[ACYL-CARRIER-PROTEIN]--UDP-N-ACETYLGLUCOSAMINE O-ACYLTRANSFERASE, MITOCHONDRIAL-RELATED"/>
    <property type="match status" value="1"/>
</dbReference>
<keyword evidence="1" id="KW-0444">Lipid biosynthesis</keyword>
<dbReference type="InterPro" id="IPR001451">
    <property type="entry name" value="Hexapep"/>
</dbReference>
<proteinExistence type="predicted"/>
<dbReference type="Pfam" id="PF00132">
    <property type="entry name" value="Hexapep"/>
    <property type="match status" value="2"/>
</dbReference>
<reference evidence="7 8" key="1">
    <citation type="submission" date="2022-08" db="EMBL/GenBank/DDBJ databases">
        <authorList>
            <person name="Zeman M."/>
            <person name="Kubasova T."/>
        </authorList>
    </citation>
    <scope>NUCLEOTIDE SEQUENCE [LARGE SCALE GENOMIC DNA]</scope>
    <source>
        <strain evidence="7 8">ET62</strain>
    </source>
</reference>
<dbReference type="InterPro" id="IPR011004">
    <property type="entry name" value="Trimer_LpxA-like_sf"/>
</dbReference>
<evidence type="ECO:0000256" key="1">
    <source>
        <dbReference type="ARBA" id="ARBA00022516"/>
    </source>
</evidence>
<dbReference type="Gene3D" id="1.20.1180.10">
    <property type="entry name" value="Udp N-acetylglucosamine O-acyltransferase, C-terminal domain"/>
    <property type="match status" value="1"/>
</dbReference>
<dbReference type="EMBL" id="JANRHJ010000013">
    <property type="protein sequence ID" value="MCR8874669.1"/>
    <property type="molecule type" value="Genomic_DNA"/>
</dbReference>
<name>A0AAW5N9P8_9BACT</name>
<evidence type="ECO:0000256" key="4">
    <source>
        <dbReference type="ARBA" id="ARBA00023098"/>
    </source>
</evidence>
<keyword evidence="2" id="KW-0441">Lipid A biosynthesis</keyword>
<evidence type="ECO:0000256" key="2">
    <source>
        <dbReference type="ARBA" id="ARBA00022556"/>
    </source>
</evidence>
<dbReference type="SUPFAM" id="SSF51161">
    <property type="entry name" value="Trimeric LpxA-like enzymes"/>
    <property type="match status" value="1"/>
</dbReference>
<evidence type="ECO:0000313" key="7">
    <source>
        <dbReference type="EMBL" id="MCR8874669.1"/>
    </source>
</evidence>